<organism evidence="1 2">
    <name type="scientific">Dothistroma septosporum (strain NZE10 / CBS 128990)</name>
    <name type="common">Red band needle blight fungus</name>
    <name type="synonym">Mycosphaerella pini</name>
    <dbReference type="NCBI Taxonomy" id="675120"/>
    <lineage>
        <taxon>Eukaryota</taxon>
        <taxon>Fungi</taxon>
        <taxon>Dikarya</taxon>
        <taxon>Ascomycota</taxon>
        <taxon>Pezizomycotina</taxon>
        <taxon>Dothideomycetes</taxon>
        <taxon>Dothideomycetidae</taxon>
        <taxon>Mycosphaerellales</taxon>
        <taxon>Mycosphaerellaceae</taxon>
        <taxon>Dothistroma</taxon>
    </lineage>
</organism>
<name>M2YJU1_DOTSN</name>
<evidence type="ECO:0008006" key="3">
    <source>
        <dbReference type="Google" id="ProtNLM"/>
    </source>
</evidence>
<protein>
    <recommendedName>
        <fullName evidence="3">Ubiquitin-like domain-containing protein</fullName>
    </recommendedName>
</protein>
<evidence type="ECO:0000313" key="1">
    <source>
        <dbReference type="EMBL" id="EME39206.1"/>
    </source>
</evidence>
<keyword evidence="2" id="KW-1185">Reference proteome</keyword>
<dbReference type="AlphaFoldDB" id="M2YJU1"/>
<reference evidence="1 2" key="2">
    <citation type="journal article" date="2012" name="PLoS Pathog.">
        <title>Diverse lifestyles and strategies of plant pathogenesis encoded in the genomes of eighteen Dothideomycetes fungi.</title>
        <authorList>
            <person name="Ohm R.A."/>
            <person name="Feau N."/>
            <person name="Henrissat B."/>
            <person name="Schoch C.L."/>
            <person name="Horwitz B.A."/>
            <person name="Barry K.W."/>
            <person name="Condon B.J."/>
            <person name="Copeland A.C."/>
            <person name="Dhillon B."/>
            <person name="Glaser F."/>
            <person name="Hesse C.N."/>
            <person name="Kosti I."/>
            <person name="LaButti K."/>
            <person name="Lindquist E.A."/>
            <person name="Lucas S."/>
            <person name="Salamov A.A."/>
            <person name="Bradshaw R.E."/>
            <person name="Ciuffetti L."/>
            <person name="Hamelin R.C."/>
            <person name="Kema G.H.J."/>
            <person name="Lawrence C."/>
            <person name="Scott J.A."/>
            <person name="Spatafora J.W."/>
            <person name="Turgeon B.G."/>
            <person name="de Wit P.J.G.M."/>
            <person name="Zhong S."/>
            <person name="Goodwin S.B."/>
            <person name="Grigoriev I.V."/>
        </authorList>
    </citation>
    <scope>NUCLEOTIDE SEQUENCE [LARGE SCALE GENOMIC DNA]</scope>
    <source>
        <strain evidence="2">NZE10 / CBS 128990</strain>
    </source>
</reference>
<proteinExistence type="predicted"/>
<dbReference type="InterPro" id="IPR029071">
    <property type="entry name" value="Ubiquitin-like_domsf"/>
</dbReference>
<gene>
    <name evidence="1" type="ORF">DOTSEDRAFT_28381</name>
</gene>
<reference evidence="2" key="1">
    <citation type="journal article" date="2012" name="PLoS Genet.">
        <title>The genomes of the fungal plant pathogens Cladosporium fulvum and Dothistroma septosporum reveal adaptation to different hosts and lifestyles but also signatures of common ancestry.</title>
        <authorList>
            <person name="de Wit P.J.G.M."/>
            <person name="van der Burgt A."/>
            <person name="Oekmen B."/>
            <person name="Stergiopoulos I."/>
            <person name="Abd-Elsalam K.A."/>
            <person name="Aerts A.L."/>
            <person name="Bahkali A.H."/>
            <person name="Beenen H.G."/>
            <person name="Chettri P."/>
            <person name="Cox M.P."/>
            <person name="Datema E."/>
            <person name="de Vries R.P."/>
            <person name="Dhillon B."/>
            <person name="Ganley A.R."/>
            <person name="Griffiths S.A."/>
            <person name="Guo Y."/>
            <person name="Hamelin R.C."/>
            <person name="Henrissat B."/>
            <person name="Kabir M.S."/>
            <person name="Jashni M.K."/>
            <person name="Kema G."/>
            <person name="Klaubauf S."/>
            <person name="Lapidus A."/>
            <person name="Levasseur A."/>
            <person name="Lindquist E."/>
            <person name="Mehrabi R."/>
            <person name="Ohm R.A."/>
            <person name="Owen T.J."/>
            <person name="Salamov A."/>
            <person name="Schwelm A."/>
            <person name="Schijlen E."/>
            <person name="Sun H."/>
            <person name="van den Burg H.A."/>
            <person name="van Ham R.C.H.J."/>
            <person name="Zhang S."/>
            <person name="Goodwin S.B."/>
            <person name="Grigoriev I.V."/>
            <person name="Collemare J."/>
            <person name="Bradshaw R.E."/>
        </authorList>
    </citation>
    <scope>NUCLEOTIDE SEQUENCE [LARGE SCALE GENOMIC DNA]</scope>
    <source>
        <strain evidence="2">NZE10 / CBS 128990</strain>
    </source>
</reference>
<dbReference type="SUPFAM" id="SSF54236">
    <property type="entry name" value="Ubiquitin-like"/>
    <property type="match status" value="1"/>
</dbReference>
<dbReference type="EMBL" id="KB446545">
    <property type="protein sequence ID" value="EME39206.1"/>
    <property type="molecule type" value="Genomic_DNA"/>
</dbReference>
<evidence type="ECO:0000313" key="2">
    <source>
        <dbReference type="Proteomes" id="UP000016933"/>
    </source>
</evidence>
<sequence length="139" mass="15574">MADDEQSNVSVNIPLTVTVPTDVIDRIQYGGCSPHMLRPVPVALREYRIRTIKTALSDPTTSTTDHFSDHAGPAPNTAEKFEVIHLRAQVHAHYLDFRLEVTRVEFHGEYLGDDDTLGKYGEKAGSVLMMQFDFDKLAD</sequence>
<accession>M2YJU1</accession>
<dbReference type="HOGENOM" id="CLU_1845033_0_0_1"/>
<dbReference type="Proteomes" id="UP000016933">
    <property type="component" value="Unassembled WGS sequence"/>
</dbReference>